<dbReference type="Proteomes" id="UP000735302">
    <property type="component" value="Unassembled WGS sequence"/>
</dbReference>
<gene>
    <name evidence="1" type="ORF">PoB_006262100</name>
</gene>
<dbReference type="AlphaFoldDB" id="A0AAV4CW31"/>
<evidence type="ECO:0000313" key="2">
    <source>
        <dbReference type="Proteomes" id="UP000735302"/>
    </source>
</evidence>
<keyword evidence="2" id="KW-1185">Reference proteome</keyword>
<accession>A0AAV4CW31</accession>
<organism evidence="1 2">
    <name type="scientific">Plakobranchus ocellatus</name>
    <dbReference type="NCBI Taxonomy" id="259542"/>
    <lineage>
        <taxon>Eukaryota</taxon>
        <taxon>Metazoa</taxon>
        <taxon>Spiralia</taxon>
        <taxon>Lophotrochozoa</taxon>
        <taxon>Mollusca</taxon>
        <taxon>Gastropoda</taxon>
        <taxon>Heterobranchia</taxon>
        <taxon>Euthyneura</taxon>
        <taxon>Panpulmonata</taxon>
        <taxon>Sacoglossa</taxon>
        <taxon>Placobranchoidea</taxon>
        <taxon>Plakobranchidae</taxon>
        <taxon>Plakobranchus</taxon>
    </lineage>
</organism>
<comment type="caution">
    <text evidence="1">The sequence shown here is derived from an EMBL/GenBank/DDBJ whole genome shotgun (WGS) entry which is preliminary data.</text>
</comment>
<reference evidence="1 2" key="1">
    <citation type="journal article" date="2021" name="Elife">
        <title>Chloroplast acquisition without the gene transfer in kleptoplastic sea slugs, Plakobranchus ocellatus.</title>
        <authorList>
            <person name="Maeda T."/>
            <person name="Takahashi S."/>
            <person name="Yoshida T."/>
            <person name="Shimamura S."/>
            <person name="Takaki Y."/>
            <person name="Nagai Y."/>
            <person name="Toyoda A."/>
            <person name="Suzuki Y."/>
            <person name="Arimoto A."/>
            <person name="Ishii H."/>
            <person name="Satoh N."/>
            <person name="Nishiyama T."/>
            <person name="Hasebe M."/>
            <person name="Maruyama T."/>
            <person name="Minagawa J."/>
            <person name="Obokata J."/>
            <person name="Shigenobu S."/>
        </authorList>
    </citation>
    <scope>NUCLEOTIDE SEQUENCE [LARGE SCALE GENOMIC DNA]</scope>
</reference>
<evidence type="ECO:0000313" key="1">
    <source>
        <dbReference type="EMBL" id="GFO36116.1"/>
    </source>
</evidence>
<dbReference type="EMBL" id="BLXT01007044">
    <property type="protein sequence ID" value="GFO36116.1"/>
    <property type="molecule type" value="Genomic_DNA"/>
</dbReference>
<protein>
    <submittedName>
        <fullName evidence="1">Uncharacterized protein</fullName>
    </submittedName>
</protein>
<name>A0AAV4CW31_9GAST</name>
<proteinExistence type="predicted"/>
<sequence length="69" mass="7746">MLSAGRSRLETAPLTGLRLIITGRAYNVAWGQTRASRALPPRPHQQSFPSVPDFFFCLKSARMLESTRK</sequence>